<proteinExistence type="predicted"/>
<dbReference type="OMA" id="RAILYSC"/>
<dbReference type="AlphaFoldDB" id="D3KI31"/>
<dbReference type="Proteomes" id="UP000001548">
    <property type="component" value="Unassembled WGS sequence"/>
</dbReference>
<evidence type="ECO:0000313" key="1">
    <source>
        <dbReference type="EMBL" id="KAE8303328.1"/>
    </source>
</evidence>
<dbReference type="VEuPathDB" id="GiardiaDB:GL50803_10239"/>
<name>D3KI31_GIAIC</name>
<sequence>MPGLPWLVNCVLLSVFIPSHSEIVKLEPLSNMSLKTTLTLPPPTSKGSLNISQIKLTFPRPHGSVFTTLKPFDGTLESSGTSLQLIFSCQSPNSVNNCTVLVGELFSQDSPLTDISLDLVTPEYSILFSKCTLDMGSSGVVAWKSSVTTFSPDSSLVINISTSSSTSVSACTSFTISYDAKSFTCTSTSNSLSATKIGDKEISISLTTANCPELSEHAKGMQKARAILYSCTCTVSGSGSSSQSSTPFTVLELRKPLNVGIIVLDVFFIAGIIACIVLIVIGLLKFREPNSCKCLSKSCTRKRTHSGALKDRQEQTLASVPGTNDTFSVVEPSVLGEIRSDNDLTQMSHHANISGPRLLSTNRVS</sequence>
<reference evidence="1 2" key="1">
    <citation type="journal article" date="2007" name="Science">
        <title>Genomic minimalism in the early diverging intestinal parasite Giardia lamblia.</title>
        <authorList>
            <person name="Morrison H.G."/>
            <person name="McArthur A.G."/>
            <person name="Gillin F.D."/>
            <person name="Aley S.B."/>
            <person name="Adam R.D."/>
            <person name="Olsen G.J."/>
            <person name="Best A.A."/>
            <person name="Cande W.Z."/>
            <person name="Chen F."/>
            <person name="Cipriano M.J."/>
            <person name="Davids B.J."/>
            <person name="Dawson S.C."/>
            <person name="Elmendorf H.G."/>
            <person name="Hehl A.B."/>
            <person name="Holder M.E."/>
            <person name="Huse S.M."/>
            <person name="Kim U.U."/>
            <person name="Lasek-Nesselquist E."/>
            <person name="Manning G."/>
            <person name="Nigam A."/>
            <person name="Nixon J.E."/>
            <person name="Palm D."/>
            <person name="Passamaneck N.E."/>
            <person name="Prabhu A."/>
            <person name="Reich C.I."/>
            <person name="Reiner D.S."/>
            <person name="Samuelson J."/>
            <person name="Svard S.G."/>
            <person name="Sogin M.L."/>
        </authorList>
    </citation>
    <scope>NUCLEOTIDE SEQUENCE [LARGE SCALE GENOMIC DNA]</scope>
    <source>
        <strain evidence="1 2">WB C6</strain>
    </source>
</reference>
<keyword evidence="2" id="KW-1185">Reference proteome</keyword>
<comment type="caution">
    <text evidence="1">The sequence shown here is derived from an EMBL/GenBank/DDBJ whole genome shotgun (WGS) entry which is preliminary data.</text>
</comment>
<protein>
    <submittedName>
        <fullName evidence="1">Uncharacterized protein</fullName>
    </submittedName>
</protein>
<organism evidence="1 2">
    <name type="scientific">Giardia intestinalis (strain ATCC 50803 / WB clone C6)</name>
    <name type="common">Giardia lamblia</name>
    <dbReference type="NCBI Taxonomy" id="184922"/>
    <lineage>
        <taxon>Eukaryota</taxon>
        <taxon>Metamonada</taxon>
        <taxon>Diplomonadida</taxon>
        <taxon>Hexamitidae</taxon>
        <taxon>Giardiinae</taxon>
        <taxon>Giardia</taxon>
    </lineage>
</organism>
<dbReference type="HOGENOM" id="CLU_759610_0_0_1"/>
<accession>D3KI31</accession>
<dbReference type="EMBL" id="AACB03000003">
    <property type="protein sequence ID" value="KAE8303328.1"/>
    <property type="molecule type" value="Genomic_DNA"/>
</dbReference>
<gene>
    <name evidence="1" type="ORF">GL50803_0010239</name>
</gene>
<evidence type="ECO:0000313" key="2">
    <source>
        <dbReference type="Proteomes" id="UP000001548"/>
    </source>
</evidence>